<gene>
    <name evidence="6" type="ORF">GRQ65_13535</name>
</gene>
<dbReference type="SUPFAM" id="SSF46785">
    <property type="entry name" value="Winged helix' DNA-binding domain"/>
    <property type="match status" value="1"/>
</dbReference>
<dbReference type="InterPro" id="IPR036388">
    <property type="entry name" value="WH-like_DNA-bd_sf"/>
</dbReference>
<dbReference type="InterPro" id="IPR005471">
    <property type="entry name" value="Tscrpt_reg_IclR_N"/>
</dbReference>
<organism evidence="6 7">
    <name type="scientific">Nocardioides flavescens</name>
    <dbReference type="NCBI Taxonomy" id="2691959"/>
    <lineage>
        <taxon>Bacteria</taxon>
        <taxon>Bacillati</taxon>
        <taxon>Actinomycetota</taxon>
        <taxon>Actinomycetes</taxon>
        <taxon>Propionibacteriales</taxon>
        <taxon>Nocardioidaceae</taxon>
        <taxon>Nocardioides</taxon>
    </lineage>
</organism>
<dbReference type="GO" id="GO:0003700">
    <property type="term" value="F:DNA-binding transcription factor activity"/>
    <property type="evidence" value="ECO:0007669"/>
    <property type="project" value="TreeGrafter"/>
</dbReference>
<protein>
    <submittedName>
        <fullName evidence="6">Helix-turn-helix domain-containing protein</fullName>
    </submittedName>
</protein>
<keyword evidence="2" id="KW-0238">DNA-binding</keyword>
<dbReference type="InterPro" id="IPR029016">
    <property type="entry name" value="GAF-like_dom_sf"/>
</dbReference>
<dbReference type="PANTHER" id="PTHR30136:SF24">
    <property type="entry name" value="HTH-TYPE TRANSCRIPTIONAL REPRESSOR ALLR"/>
    <property type="match status" value="1"/>
</dbReference>
<dbReference type="GO" id="GO:0003677">
    <property type="term" value="F:DNA binding"/>
    <property type="evidence" value="ECO:0007669"/>
    <property type="project" value="UniProtKB-KW"/>
</dbReference>
<dbReference type="AlphaFoldDB" id="A0A6L7F1V8"/>
<dbReference type="Pfam" id="PF09339">
    <property type="entry name" value="HTH_IclR"/>
    <property type="match status" value="1"/>
</dbReference>
<dbReference type="Pfam" id="PF01614">
    <property type="entry name" value="IclR_C"/>
    <property type="match status" value="1"/>
</dbReference>
<dbReference type="Gene3D" id="1.10.10.10">
    <property type="entry name" value="Winged helix-like DNA-binding domain superfamily/Winged helix DNA-binding domain"/>
    <property type="match status" value="1"/>
</dbReference>
<comment type="caution">
    <text evidence="6">The sequence shown here is derived from an EMBL/GenBank/DDBJ whole genome shotgun (WGS) entry which is preliminary data.</text>
</comment>
<dbReference type="PROSITE" id="PS51078">
    <property type="entry name" value="ICLR_ED"/>
    <property type="match status" value="1"/>
</dbReference>
<feature type="domain" description="HTH iclR-type" evidence="4">
    <location>
        <begin position="22"/>
        <end position="82"/>
    </location>
</feature>
<accession>A0A6L7F1V8</accession>
<proteinExistence type="predicted"/>
<dbReference type="Proteomes" id="UP000473325">
    <property type="component" value="Unassembled WGS sequence"/>
</dbReference>
<evidence type="ECO:0000259" key="4">
    <source>
        <dbReference type="PROSITE" id="PS51077"/>
    </source>
</evidence>
<dbReference type="InterPro" id="IPR050707">
    <property type="entry name" value="HTH_MetabolicPath_Reg"/>
</dbReference>
<dbReference type="InterPro" id="IPR014757">
    <property type="entry name" value="Tscrpt_reg_IclR_C"/>
</dbReference>
<reference evidence="6 7" key="1">
    <citation type="submission" date="2019-12" db="EMBL/GenBank/DDBJ databases">
        <authorList>
            <person name="Kun Z."/>
        </authorList>
    </citation>
    <scope>NUCLEOTIDE SEQUENCE [LARGE SCALE GENOMIC DNA]</scope>
    <source>
        <strain evidence="6 7">YIM 123512</strain>
    </source>
</reference>
<sequence>MPADPRDRAASSYGAGQGDGANSVLGKARLILECFALDDVNLSLTEISRRTGISKPSVHRLNQELVEWGMLERSGQEYRLGLRAFELGSRVPRFRVLRDAVRPYMESLCRATKETVHLAVLDGLDIVYLEKVVGTPQATKPSRIAGRMPAHAAATGKVLLAHATPAVVESVVAAGLERVTPMTVSVPQLLRDQLVRVRADGFATEFEEVTVGYCSVAVPIVGPTGLVLAALSITAPTFRADARQFAAALTAVSRKVALDRSVN</sequence>
<keyword evidence="7" id="KW-1185">Reference proteome</keyword>
<name>A0A6L7F1V8_9ACTN</name>
<dbReference type="InterPro" id="IPR036390">
    <property type="entry name" value="WH_DNA-bd_sf"/>
</dbReference>
<feature type="domain" description="IclR-ED" evidence="5">
    <location>
        <begin position="83"/>
        <end position="263"/>
    </location>
</feature>
<dbReference type="SMART" id="SM00346">
    <property type="entry name" value="HTH_ICLR"/>
    <property type="match status" value="1"/>
</dbReference>
<dbReference type="PROSITE" id="PS51077">
    <property type="entry name" value="HTH_ICLR"/>
    <property type="match status" value="1"/>
</dbReference>
<dbReference type="SUPFAM" id="SSF55781">
    <property type="entry name" value="GAF domain-like"/>
    <property type="match status" value="1"/>
</dbReference>
<evidence type="ECO:0000259" key="5">
    <source>
        <dbReference type="PROSITE" id="PS51078"/>
    </source>
</evidence>
<dbReference type="PANTHER" id="PTHR30136">
    <property type="entry name" value="HELIX-TURN-HELIX TRANSCRIPTIONAL REGULATOR, ICLR FAMILY"/>
    <property type="match status" value="1"/>
</dbReference>
<dbReference type="RefSeq" id="WP_160878512.1">
    <property type="nucleotide sequence ID" value="NZ_WUEK01000008.1"/>
</dbReference>
<evidence type="ECO:0000313" key="7">
    <source>
        <dbReference type="Proteomes" id="UP000473325"/>
    </source>
</evidence>
<evidence type="ECO:0000313" key="6">
    <source>
        <dbReference type="EMBL" id="MXG90572.1"/>
    </source>
</evidence>
<keyword evidence="1" id="KW-0805">Transcription regulation</keyword>
<keyword evidence="3" id="KW-0804">Transcription</keyword>
<evidence type="ECO:0000256" key="3">
    <source>
        <dbReference type="ARBA" id="ARBA00023163"/>
    </source>
</evidence>
<dbReference type="EMBL" id="WUEK01000008">
    <property type="protein sequence ID" value="MXG90572.1"/>
    <property type="molecule type" value="Genomic_DNA"/>
</dbReference>
<evidence type="ECO:0000256" key="1">
    <source>
        <dbReference type="ARBA" id="ARBA00023015"/>
    </source>
</evidence>
<evidence type="ECO:0000256" key="2">
    <source>
        <dbReference type="ARBA" id="ARBA00023125"/>
    </source>
</evidence>
<dbReference type="GO" id="GO:0045892">
    <property type="term" value="P:negative regulation of DNA-templated transcription"/>
    <property type="evidence" value="ECO:0007669"/>
    <property type="project" value="TreeGrafter"/>
</dbReference>
<dbReference type="Gene3D" id="3.30.450.40">
    <property type="match status" value="1"/>
</dbReference>